<dbReference type="Pfam" id="PF02080">
    <property type="entry name" value="TrkA_C"/>
    <property type="match status" value="1"/>
</dbReference>
<dbReference type="SUPFAM" id="SSF116726">
    <property type="entry name" value="TrkA C-terminal domain-like"/>
    <property type="match status" value="1"/>
</dbReference>
<dbReference type="InterPro" id="IPR026278">
    <property type="entry name" value="KhtT"/>
</dbReference>
<proteinExistence type="predicted"/>
<dbReference type="PANTHER" id="PTHR30445:SF8">
    <property type="entry name" value="K(+)_H(+) ANTIPORTER SUBUNIT KHTT"/>
    <property type="match status" value="1"/>
</dbReference>
<dbReference type="PIRSF" id="PIRSF005028">
    <property type="entry name" value="KhtT"/>
    <property type="match status" value="1"/>
</dbReference>
<dbReference type="InterPro" id="IPR036721">
    <property type="entry name" value="RCK_C_sf"/>
</dbReference>
<dbReference type="Pfam" id="PF25991">
    <property type="entry name" value="KhtT_N"/>
    <property type="match status" value="1"/>
</dbReference>
<dbReference type="Proteomes" id="UP000295411">
    <property type="component" value="Unassembled WGS sequence"/>
</dbReference>
<dbReference type="EMBL" id="SMTK01000002">
    <property type="protein sequence ID" value="TDK26872.1"/>
    <property type="molecule type" value="Genomic_DNA"/>
</dbReference>
<organism evidence="2 3">
    <name type="scientific">Arthrobacter crusticola</name>
    <dbReference type="NCBI Taxonomy" id="2547960"/>
    <lineage>
        <taxon>Bacteria</taxon>
        <taxon>Bacillati</taxon>
        <taxon>Actinomycetota</taxon>
        <taxon>Actinomycetes</taxon>
        <taxon>Micrococcales</taxon>
        <taxon>Micrococcaceae</taxon>
        <taxon>Arthrobacter</taxon>
    </lineage>
</organism>
<dbReference type="RefSeq" id="WP_120166782.1">
    <property type="nucleotide sequence ID" value="NZ_SMTK01000002.1"/>
</dbReference>
<dbReference type="AlphaFoldDB" id="A0A4V6PLQ9"/>
<dbReference type="InterPro" id="IPR006037">
    <property type="entry name" value="RCK_C"/>
</dbReference>
<evidence type="ECO:0000313" key="3">
    <source>
        <dbReference type="Proteomes" id="UP000295411"/>
    </source>
</evidence>
<protein>
    <submittedName>
        <fullName evidence="2">Potassium transporter TrkA</fullName>
    </submittedName>
</protein>
<dbReference type="PANTHER" id="PTHR30445">
    <property type="entry name" value="K(+)_H(+) ANTIPORTER SUBUNIT KHTT"/>
    <property type="match status" value="1"/>
</dbReference>
<name>A0A4V6PLQ9_9MICC</name>
<sequence length="160" mass="16731">MNVDEVPLPGIGVRRDIETSSGRRIGIVAHREGSLDLIISAANDPDACVASIPLTPDEAATIGNLLGARQLVARLTEEHRDLPGVTTRQFLVERGSPFDGRSLGETRMRSRSGASVVAVLSSGEVQASPTPDFVLAAGDLLVVVGTSEGLDTAAKILRHG</sequence>
<dbReference type="InterPro" id="IPR050144">
    <property type="entry name" value="AAE_transporter"/>
</dbReference>
<feature type="domain" description="RCK C-terminal" evidence="1">
    <location>
        <begin position="74"/>
        <end position="159"/>
    </location>
</feature>
<dbReference type="OrthoDB" id="5242677at2"/>
<keyword evidence="3" id="KW-1185">Reference proteome</keyword>
<comment type="caution">
    <text evidence="2">The sequence shown here is derived from an EMBL/GenBank/DDBJ whole genome shotgun (WGS) entry which is preliminary data.</text>
</comment>
<evidence type="ECO:0000313" key="2">
    <source>
        <dbReference type="EMBL" id="TDK26872.1"/>
    </source>
</evidence>
<dbReference type="InterPro" id="IPR058776">
    <property type="entry name" value="KhtT-like_N"/>
</dbReference>
<dbReference type="PROSITE" id="PS51202">
    <property type="entry name" value="RCK_C"/>
    <property type="match status" value="1"/>
</dbReference>
<evidence type="ECO:0000259" key="1">
    <source>
        <dbReference type="PROSITE" id="PS51202"/>
    </source>
</evidence>
<dbReference type="GO" id="GO:0006813">
    <property type="term" value="P:potassium ion transport"/>
    <property type="evidence" value="ECO:0007669"/>
    <property type="project" value="InterPro"/>
</dbReference>
<dbReference type="GO" id="GO:0008324">
    <property type="term" value="F:monoatomic cation transmembrane transporter activity"/>
    <property type="evidence" value="ECO:0007669"/>
    <property type="project" value="InterPro"/>
</dbReference>
<gene>
    <name evidence="2" type="ORF">E2F48_06835</name>
</gene>
<dbReference type="Gene3D" id="3.30.70.1450">
    <property type="entry name" value="Regulator of K+ conductance, C-terminal domain"/>
    <property type="match status" value="1"/>
</dbReference>
<reference evidence="2 3" key="1">
    <citation type="submission" date="2019-03" db="EMBL/GenBank/DDBJ databases">
        <title>Arthrobacter sp. nov., an bacterium isolated from biocrust in Mu Us Desert.</title>
        <authorList>
            <person name="Lixiong L."/>
        </authorList>
    </citation>
    <scope>NUCLEOTIDE SEQUENCE [LARGE SCALE GENOMIC DNA]</scope>
    <source>
        <strain evidence="2 3">SLN-3</strain>
    </source>
</reference>
<accession>A0A4V6PLQ9</accession>